<evidence type="ECO:0008006" key="3">
    <source>
        <dbReference type="Google" id="ProtNLM"/>
    </source>
</evidence>
<keyword evidence="2" id="KW-1185">Reference proteome</keyword>
<evidence type="ECO:0000313" key="1">
    <source>
        <dbReference type="EMBL" id="KAF0898329.1"/>
    </source>
</evidence>
<dbReference type="EMBL" id="SPHZ02000009">
    <property type="protein sequence ID" value="KAF0898329.1"/>
    <property type="molecule type" value="Genomic_DNA"/>
</dbReference>
<accession>A0A6G1CDR3</accession>
<protein>
    <recommendedName>
        <fullName evidence="3">DUF834 domain-containing protein</fullName>
    </recommendedName>
</protein>
<dbReference type="AlphaFoldDB" id="A0A6G1CDR3"/>
<reference evidence="1 2" key="1">
    <citation type="submission" date="2019-11" db="EMBL/GenBank/DDBJ databases">
        <title>Whole genome sequence of Oryza granulata.</title>
        <authorList>
            <person name="Li W."/>
        </authorList>
    </citation>
    <scope>NUCLEOTIDE SEQUENCE [LARGE SCALE GENOMIC DNA]</scope>
    <source>
        <strain evidence="2">cv. Menghai</strain>
        <tissue evidence="1">Leaf</tissue>
    </source>
</reference>
<proteinExistence type="predicted"/>
<dbReference type="Proteomes" id="UP000479710">
    <property type="component" value="Unassembled WGS sequence"/>
</dbReference>
<comment type="caution">
    <text evidence="1">The sequence shown here is derived from an EMBL/GenBank/DDBJ whole genome shotgun (WGS) entry which is preliminary data.</text>
</comment>
<gene>
    <name evidence="1" type="ORF">E2562_007180</name>
</gene>
<organism evidence="1 2">
    <name type="scientific">Oryza meyeriana var. granulata</name>
    <dbReference type="NCBI Taxonomy" id="110450"/>
    <lineage>
        <taxon>Eukaryota</taxon>
        <taxon>Viridiplantae</taxon>
        <taxon>Streptophyta</taxon>
        <taxon>Embryophyta</taxon>
        <taxon>Tracheophyta</taxon>
        <taxon>Spermatophyta</taxon>
        <taxon>Magnoliopsida</taxon>
        <taxon>Liliopsida</taxon>
        <taxon>Poales</taxon>
        <taxon>Poaceae</taxon>
        <taxon>BOP clade</taxon>
        <taxon>Oryzoideae</taxon>
        <taxon>Oryzeae</taxon>
        <taxon>Oryzinae</taxon>
        <taxon>Oryza</taxon>
        <taxon>Oryza meyeriana</taxon>
    </lineage>
</organism>
<evidence type="ECO:0000313" key="2">
    <source>
        <dbReference type="Proteomes" id="UP000479710"/>
    </source>
</evidence>
<name>A0A6G1CDR3_9ORYZ</name>
<sequence length="83" mass="9099">MTTRSRRRPSLELELCVGASGVVEEDEVARHAAADDAAATVIGHVEHHGHCRGRTEGERLRDVVILAKEDEDLGHVEAEYGKQ</sequence>